<feature type="compositionally biased region" description="Low complexity" evidence="1">
    <location>
        <begin position="1"/>
        <end position="13"/>
    </location>
</feature>
<dbReference type="AlphaFoldDB" id="A0A699IC10"/>
<comment type="caution">
    <text evidence="2">The sequence shown here is derived from an EMBL/GenBank/DDBJ whole genome shotgun (WGS) entry which is preliminary data.</text>
</comment>
<evidence type="ECO:0000313" key="2">
    <source>
        <dbReference type="EMBL" id="GEZ39085.1"/>
    </source>
</evidence>
<feature type="compositionally biased region" description="Acidic residues" evidence="1">
    <location>
        <begin position="16"/>
        <end position="73"/>
    </location>
</feature>
<evidence type="ECO:0000256" key="1">
    <source>
        <dbReference type="SAM" id="MobiDB-lite"/>
    </source>
</evidence>
<reference evidence="2" key="1">
    <citation type="journal article" date="2019" name="Sci. Rep.">
        <title>Draft genome of Tanacetum cinerariifolium, the natural source of mosquito coil.</title>
        <authorList>
            <person name="Yamashiro T."/>
            <person name="Shiraishi A."/>
            <person name="Satake H."/>
            <person name="Nakayama K."/>
        </authorList>
    </citation>
    <scope>NUCLEOTIDE SEQUENCE</scope>
</reference>
<feature type="compositionally biased region" description="Low complexity" evidence="1">
    <location>
        <begin position="162"/>
        <end position="171"/>
    </location>
</feature>
<sequence length="185" mass="20580">MSLYNSSSSSSSSCPDGDDEGNDGDDGEEEDDDDDQQDDDDARDDDDDEEDEGDDQEDDQEEGDDDEQASNEEEFIHPSLSTPTEKEIRDEESFDPIPKTLENSDDEGNGEENLGREEGHDEEEEEDELYRDININLGRGIQIAQEFKDSHVTQTLVNPDGQQQSSSVSSQFVTSMLNPTPDVGM</sequence>
<feature type="compositionally biased region" description="Polar residues" evidence="1">
    <location>
        <begin position="152"/>
        <end position="161"/>
    </location>
</feature>
<gene>
    <name evidence="2" type="ORF">Tci_511058</name>
</gene>
<feature type="region of interest" description="Disordered" evidence="1">
    <location>
        <begin position="152"/>
        <end position="185"/>
    </location>
</feature>
<accession>A0A699IC10</accession>
<feature type="region of interest" description="Disordered" evidence="1">
    <location>
        <begin position="1"/>
        <end position="127"/>
    </location>
</feature>
<feature type="non-terminal residue" evidence="2">
    <location>
        <position position="185"/>
    </location>
</feature>
<name>A0A699IC10_TANCI</name>
<protein>
    <submittedName>
        <fullName evidence="2">Uncharacterized protein</fullName>
    </submittedName>
</protein>
<dbReference type="EMBL" id="BKCJ010273230">
    <property type="protein sequence ID" value="GEZ39085.1"/>
    <property type="molecule type" value="Genomic_DNA"/>
</dbReference>
<organism evidence="2">
    <name type="scientific">Tanacetum cinerariifolium</name>
    <name type="common">Dalmatian daisy</name>
    <name type="synonym">Chrysanthemum cinerariifolium</name>
    <dbReference type="NCBI Taxonomy" id="118510"/>
    <lineage>
        <taxon>Eukaryota</taxon>
        <taxon>Viridiplantae</taxon>
        <taxon>Streptophyta</taxon>
        <taxon>Embryophyta</taxon>
        <taxon>Tracheophyta</taxon>
        <taxon>Spermatophyta</taxon>
        <taxon>Magnoliopsida</taxon>
        <taxon>eudicotyledons</taxon>
        <taxon>Gunneridae</taxon>
        <taxon>Pentapetalae</taxon>
        <taxon>asterids</taxon>
        <taxon>campanulids</taxon>
        <taxon>Asterales</taxon>
        <taxon>Asteraceae</taxon>
        <taxon>Asteroideae</taxon>
        <taxon>Anthemideae</taxon>
        <taxon>Anthemidinae</taxon>
        <taxon>Tanacetum</taxon>
    </lineage>
</organism>
<proteinExistence type="predicted"/>